<gene>
    <name evidence="3" type="ORF">DSM106972_005400</name>
</gene>
<feature type="domain" description="Putative restriction endonuclease" evidence="2">
    <location>
        <begin position="53"/>
        <end position="146"/>
    </location>
</feature>
<dbReference type="Proteomes" id="UP000271624">
    <property type="component" value="Unassembled WGS sequence"/>
</dbReference>
<organism evidence="3 4">
    <name type="scientific">Dulcicalothrix desertica PCC 7102</name>
    <dbReference type="NCBI Taxonomy" id="232991"/>
    <lineage>
        <taxon>Bacteria</taxon>
        <taxon>Bacillati</taxon>
        <taxon>Cyanobacteriota</taxon>
        <taxon>Cyanophyceae</taxon>
        <taxon>Nostocales</taxon>
        <taxon>Calotrichaceae</taxon>
        <taxon>Dulcicalothrix</taxon>
    </lineage>
</organism>
<evidence type="ECO:0000313" key="4">
    <source>
        <dbReference type="Proteomes" id="UP000271624"/>
    </source>
</evidence>
<dbReference type="EMBL" id="RSCL01000001">
    <property type="protein sequence ID" value="RUT10045.1"/>
    <property type="molecule type" value="Genomic_DNA"/>
</dbReference>
<name>A0A3S1CLN3_9CYAN</name>
<proteinExistence type="predicted"/>
<dbReference type="PANTHER" id="PTHR33352:SF2">
    <property type="entry name" value="SLL0995 PROTEIN"/>
    <property type="match status" value="1"/>
</dbReference>
<evidence type="ECO:0000259" key="2">
    <source>
        <dbReference type="Pfam" id="PF05685"/>
    </source>
</evidence>
<dbReference type="AlphaFoldDB" id="A0A3S1CLN3"/>
<keyword evidence="4" id="KW-1185">Reference proteome</keyword>
<dbReference type="CDD" id="cd06260">
    <property type="entry name" value="DUF820-like"/>
    <property type="match status" value="1"/>
</dbReference>
<dbReference type="InterPro" id="IPR008538">
    <property type="entry name" value="Uma2"/>
</dbReference>
<dbReference type="OrthoDB" id="483276at2"/>
<dbReference type="SUPFAM" id="SSF52980">
    <property type="entry name" value="Restriction endonuclease-like"/>
    <property type="match status" value="1"/>
</dbReference>
<dbReference type="Gene3D" id="3.90.1570.10">
    <property type="entry name" value="tt1808, chain A"/>
    <property type="match status" value="1"/>
</dbReference>
<comment type="caution">
    <text evidence="3">The sequence shown here is derived from an EMBL/GenBank/DDBJ whole genome shotgun (WGS) entry which is preliminary data.</text>
</comment>
<accession>A0A3S1CLN3</accession>
<feature type="region of interest" description="Disordered" evidence="1">
    <location>
        <begin position="197"/>
        <end position="222"/>
    </location>
</feature>
<dbReference type="InterPro" id="IPR011335">
    <property type="entry name" value="Restrct_endonuc-II-like"/>
</dbReference>
<dbReference type="PANTHER" id="PTHR33352">
    <property type="entry name" value="SLR1095 PROTEIN"/>
    <property type="match status" value="1"/>
</dbReference>
<evidence type="ECO:0000256" key="1">
    <source>
        <dbReference type="SAM" id="MobiDB-lite"/>
    </source>
</evidence>
<reference evidence="3" key="1">
    <citation type="submission" date="2018-12" db="EMBL/GenBank/DDBJ databases">
        <authorList>
            <person name="Will S."/>
            <person name="Neumann-Schaal M."/>
            <person name="Henke P."/>
        </authorList>
    </citation>
    <scope>NUCLEOTIDE SEQUENCE</scope>
    <source>
        <strain evidence="3">PCC 7102</strain>
    </source>
</reference>
<feature type="compositionally biased region" description="Low complexity" evidence="1">
    <location>
        <begin position="202"/>
        <end position="222"/>
    </location>
</feature>
<protein>
    <recommendedName>
        <fullName evidence="2">Putative restriction endonuclease domain-containing protein</fullName>
    </recommendedName>
</protein>
<evidence type="ECO:0000313" key="3">
    <source>
        <dbReference type="EMBL" id="RUT10045.1"/>
    </source>
</evidence>
<dbReference type="InterPro" id="IPR012296">
    <property type="entry name" value="Nuclease_put_TT1808"/>
</dbReference>
<sequence length="276" mass="32089">MVQQVTEFDTADDLDFYPESDGKPMAENTIQFRWIVLIKEGLEIFFASALNVFVAGDLLWYPVRGNKYIKCAPDAMVVFGRPKGDRGAYVQHREGNVAPQVVFEVLSPGNRSAEMKRKFNFYQKYGVEEYYIYDPIKNNLQGWLRSNSILKPIANINNWTSPRLNIKFVLTPTTLEIYDPNGEKFLTPVELKEESKLERQQRQQAEQQAQLERQQRLQAEQKAQQAEQQAQLERQQRELERQARFDAVRQLLQMGLSVEQVAQALSLTIEEVEQIR</sequence>
<dbReference type="Pfam" id="PF05685">
    <property type="entry name" value="Uma2"/>
    <property type="match status" value="1"/>
</dbReference>
<reference evidence="3" key="2">
    <citation type="journal article" date="2019" name="Genome Biol. Evol.">
        <title>Day and night: Metabolic profiles and evolutionary relationships of six axenic non-marine cyanobacteria.</title>
        <authorList>
            <person name="Will S.E."/>
            <person name="Henke P."/>
            <person name="Boedeker C."/>
            <person name="Huang S."/>
            <person name="Brinkmann H."/>
            <person name="Rohde M."/>
            <person name="Jarek M."/>
            <person name="Friedl T."/>
            <person name="Seufert S."/>
            <person name="Schumacher M."/>
            <person name="Overmann J."/>
            <person name="Neumann-Schaal M."/>
            <person name="Petersen J."/>
        </authorList>
    </citation>
    <scope>NUCLEOTIDE SEQUENCE [LARGE SCALE GENOMIC DNA]</scope>
    <source>
        <strain evidence="3">PCC 7102</strain>
    </source>
</reference>
<dbReference type="RefSeq" id="WP_127078586.1">
    <property type="nucleotide sequence ID" value="NZ_RSCL01000001.1"/>
</dbReference>